<accession>A0A3P6R6H2</accession>
<name>A0A3P6R6H2_DIBLA</name>
<keyword evidence="2" id="KW-1185">Reference proteome</keyword>
<dbReference type="OrthoDB" id="642193at2759"/>
<proteinExistence type="predicted"/>
<organism evidence="1 2">
    <name type="scientific">Dibothriocephalus latus</name>
    <name type="common">Fish tapeworm</name>
    <name type="synonym">Diphyllobothrium latum</name>
    <dbReference type="NCBI Taxonomy" id="60516"/>
    <lineage>
        <taxon>Eukaryota</taxon>
        <taxon>Metazoa</taxon>
        <taxon>Spiralia</taxon>
        <taxon>Lophotrochozoa</taxon>
        <taxon>Platyhelminthes</taxon>
        <taxon>Cestoda</taxon>
        <taxon>Eucestoda</taxon>
        <taxon>Diphyllobothriidea</taxon>
        <taxon>Diphyllobothriidae</taxon>
        <taxon>Dibothriocephalus</taxon>
    </lineage>
</organism>
<dbReference type="InterPro" id="IPR016159">
    <property type="entry name" value="Cullin_repeat-like_dom_sf"/>
</dbReference>
<sequence length="136" mass="15419">MLSKPGIPASDSWLFEIPEDIDVSVAVRDFAQATQLVAKARRRIDELFEEQQRDSTRQTSAVPNIDTESRLLTPFTLSKLADRIEQRACTLSLVLEDELVRAAEGHGERYFFTALDFLLNIELSDISLEQIALFHP</sequence>
<dbReference type="Proteomes" id="UP000281553">
    <property type="component" value="Unassembled WGS sequence"/>
</dbReference>
<protein>
    <submittedName>
        <fullName evidence="1">Uncharacterized protein</fullName>
    </submittedName>
</protein>
<evidence type="ECO:0000313" key="1">
    <source>
        <dbReference type="EMBL" id="VDK37718.1"/>
    </source>
</evidence>
<gene>
    <name evidence="1" type="ORF">DILT_LOCUS892</name>
</gene>
<dbReference type="EMBL" id="UYRU01004636">
    <property type="protein sequence ID" value="VDK37718.1"/>
    <property type="molecule type" value="Genomic_DNA"/>
</dbReference>
<evidence type="ECO:0000313" key="2">
    <source>
        <dbReference type="Proteomes" id="UP000281553"/>
    </source>
</evidence>
<dbReference type="SUPFAM" id="SSF74788">
    <property type="entry name" value="Cullin repeat-like"/>
    <property type="match status" value="1"/>
</dbReference>
<dbReference type="AlphaFoldDB" id="A0A3P6R6H2"/>
<reference evidence="1 2" key="1">
    <citation type="submission" date="2018-11" db="EMBL/GenBank/DDBJ databases">
        <authorList>
            <consortium name="Pathogen Informatics"/>
        </authorList>
    </citation>
    <scope>NUCLEOTIDE SEQUENCE [LARGE SCALE GENOMIC DNA]</scope>
</reference>